<dbReference type="EMBL" id="CM051395">
    <property type="protein sequence ID" value="KAJ4725625.1"/>
    <property type="molecule type" value="Genomic_DNA"/>
</dbReference>
<gene>
    <name evidence="1" type="ORF">OWV82_004468</name>
</gene>
<comment type="caution">
    <text evidence="1">The sequence shown here is derived from an EMBL/GenBank/DDBJ whole genome shotgun (WGS) entry which is preliminary data.</text>
</comment>
<evidence type="ECO:0000313" key="1">
    <source>
        <dbReference type="EMBL" id="KAJ4725625.1"/>
    </source>
</evidence>
<keyword evidence="2" id="KW-1185">Reference proteome</keyword>
<proteinExistence type="predicted"/>
<sequence length="298" mass="33571">MTTAVNPSLMASSNPLDLEITIICAKHLKNVNWRNGDLKPYVVFYLDPDYRLATHADESGSTRPVWNERFTLPVTRPVRESILTFEIFHSKVSETPKPLVGSVKFPLAHLVDSDDSTQSVRKIELLRPSGRPQGKIRVKLVLKERPLPPPSQDYQATPEYSNYYYSAPPPPFPPPSRDYTYYSGYYSAQPPAPPRPLYSRASNHSFPSGSVPSAPVDFSPSQDYKQPPVPPPRAGYGVPSGSGPSAPVDYSPYDQKLQKQFGGLSLDEEVNKKQREKRAESEFAARDNYSYNEYRHDY</sequence>
<reference evidence="1 2" key="1">
    <citation type="journal article" date="2023" name="Science">
        <title>Complex scaffold remodeling in plant triterpene biosynthesis.</title>
        <authorList>
            <person name="De La Pena R."/>
            <person name="Hodgson H."/>
            <person name="Liu J.C."/>
            <person name="Stephenson M.J."/>
            <person name="Martin A.C."/>
            <person name="Owen C."/>
            <person name="Harkess A."/>
            <person name="Leebens-Mack J."/>
            <person name="Jimenez L.E."/>
            <person name="Osbourn A."/>
            <person name="Sattely E.S."/>
        </authorList>
    </citation>
    <scope>NUCLEOTIDE SEQUENCE [LARGE SCALE GENOMIC DNA]</scope>
    <source>
        <strain evidence="2">cv. JPN11</strain>
        <tissue evidence="1">Leaf</tissue>
    </source>
</reference>
<organism evidence="1 2">
    <name type="scientific">Melia azedarach</name>
    <name type="common">Chinaberry tree</name>
    <dbReference type="NCBI Taxonomy" id="155640"/>
    <lineage>
        <taxon>Eukaryota</taxon>
        <taxon>Viridiplantae</taxon>
        <taxon>Streptophyta</taxon>
        <taxon>Embryophyta</taxon>
        <taxon>Tracheophyta</taxon>
        <taxon>Spermatophyta</taxon>
        <taxon>Magnoliopsida</taxon>
        <taxon>eudicotyledons</taxon>
        <taxon>Gunneridae</taxon>
        <taxon>Pentapetalae</taxon>
        <taxon>rosids</taxon>
        <taxon>malvids</taxon>
        <taxon>Sapindales</taxon>
        <taxon>Meliaceae</taxon>
        <taxon>Melia</taxon>
    </lineage>
</organism>
<accession>A0ACC1YSM8</accession>
<dbReference type="Proteomes" id="UP001164539">
    <property type="component" value="Chromosome 2"/>
</dbReference>
<name>A0ACC1YSM8_MELAZ</name>
<protein>
    <submittedName>
        <fullName evidence="1">C2 domain-containing protein</fullName>
    </submittedName>
</protein>
<evidence type="ECO:0000313" key="2">
    <source>
        <dbReference type="Proteomes" id="UP001164539"/>
    </source>
</evidence>